<name>A0AAV9IRR6_CYACA</name>
<protein>
    <recommendedName>
        <fullName evidence="4">HNH domain-containing protein</fullName>
    </recommendedName>
</protein>
<dbReference type="CDD" id="cd00085">
    <property type="entry name" value="HNHc"/>
    <property type="match status" value="1"/>
</dbReference>
<feature type="region of interest" description="Disordered" evidence="1">
    <location>
        <begin position="1"/>
        <end position="52"/>
    </location>
</feature>
<dbReference type="PANTHER" id="PTHR33427:SF1">
    <property type="entry name" value="F6A14.21 PROTEIN"/>
    <property type="match status" value="1"/>
</dbReference>
<dbReference type="InterPro" id="IPR003615">
    <property type="entry name" value="HNH_nuc"/>
</dbReference>
<feature type="compositionally biased region" description="Basic residues" evidence="1">
    <location>
        <begin position="19"/>
        <end position="30"/>
    </location>
</feature>
<evidence type="ECO:0008006" key="4">
    <source>
        <dbReference type="Google" id="ProtNLM"/>
    </source>
</evidence>
<gene>
    <name evidence="2" type="ORF">CDCA_CDCA03G1017</name>
</gene>
<evidence type="ECO:0000313" key="2">
    <source>
        <dbReference type="EMBL" id="KAK4534992.1"/>
    </source>
</evidence>
<accession>A0AAV9IRR6</accession>
<evidence type="ECO:0000313" key="3">
    <source>
        <dbReference type="Proteomes" id="UP001301350"/>
    </source>
</evidence>
<proteinExistence type="predicted"/>
<dbReference type="EMBL" id="JANCYW010000003">
    <property type="protein sequence ID" value="KAK4534992.1"/>
    <property type="molecule type" value="Genomic_DNA"/>
</dbReference>
<dbReference type="PANTHER" id="PTHR33427">
    <property type="entry name" value="HNH ENDONUCLEASE"/>
    <property type="match status" value="1"/>
</dbReference>
<evidence type="ECO:0000256" key="1">
    <source>
        <dbReference type="SAM" id="MobiDB-lite"/>
    </source>
</evidence>
<organism evidence="2 3">
    <name type="scientific">Cyanidium caldarium</name>
    <name type="common">Red alga</name>
    <dbReference type="NCBI Taxonomy" id="2771"/>
    <lineage>
        <taxon>Eukaryota</taxon>
        <taxon>Rhodophyta</taxon>
        <taxon>Bangiophyceae</taxon>
        <taxon>Cyanidiales</taxon>
        <taxon>Cyanidiaceae</taxon>
        <taxon>Cyanidium</taxon>
    </lineage>
</organism>
<dbReference type="Proteomes" id="UP001301350">
    <property type="component" value="Unassembled WGS sequence"/>
</dbReference>
<keyword evidence="3" id="KW-1185">Reference proteome</keyword>
<sequence length="235" mass="25851">MEAEEDSEDLSNSSSPSSRQRKARKRHGRRTFSEAQRRAAWAAAPQVPGRDPERWRLDAFSNPVLRPLHGCLGCFCYEYDHRVPYSLGGETSLENCSILQTRINRLKSNALQGVNIATEQVRQFACEDTSSTVDMDVLEMAVYGDVKRPGLQCRVYSLFEKVSAEMGYVSGRQSGASLGVALSGERRRSGGSETPLPSCVTLRSALQPVPAAPTTARPPPPVPMPPSWLFLPLQS</sequence>
<reference evidence="2 3" key="1">
    <citation type="submission" date="2022-07" db="EMBL/GenBank/DDBJ databases">
        <title>Genome-wide signatures of adaptation to extreme environments.</title>
        <authorList>
            <person name="Cho C.H."/>
            <person name="Yoon H.S."/>
        </authorList>
    </citation>
    <scope>NUCLEOTIDE SEQUENCE [LARGE SCALE GENOMIC DNA]</scope>
    <source>
        <strain evidence="2 3">DBV 063 E5</strain>
    </source>
</reference>
<comment type="caution">
    <text evidence="2">The sequence shown here is derived from an EMBL/GenBank/DDBJ whole genome shotgun (WGS) entry which is preliminary data.</text>
</comment>
<dbReference type="AlphaFoldDB" id="A0AAV9IRR6"/>